<dbReference type="Proteomes" id="UP001162483">
    <property type="component" value="Unassembled WGS sequence"/>
</dbReference>
<dbReference type="EMBL" id="CATNWA010014242">
    <property type="protein sequence ID" value="CAI9569501.1"/>
    <property type="molecule type" value="Genomic_DNA"/>
</dbReference>
<organism evidence="1 2">
    <name type="scientific">Staurois parvus</name>
    <dbReference type="NCBI Taxonomy" id="386267"/>
    <lineage>
        <taxon>Eukaryota</taxon>
        <taxon>Metazoa</taxon>
        <taxon>Chordata</taxon>
        <taxon>Craniata</taxon>
        <taxon>Vertebrata</taxon>
        <taxon>Euteleostomi</taxon>
        <taxon>Amphibia</taxon>
        <taxon>Batrachia</taxon>
        <taxon>Anura</taxon>
        <taxon>Neobatrachia</taxon>
        <taxon>Ranoidea</taxon>
        <taxon>Ranidae</taxon>
        <taxon>Staurois</taxon>
    </lineage>
</organism>
<proteinExistence type="predicted"/>
<evidence type="ECO:0000313" key="1">
    <source>
        <dbReference type="EMBL" id="CAI9569501.1"/>
    </source>
</evidence>
<keyword evidence="2" id="KW-1185">Reference proteome</keyword>
<evidence type="ECO:0000313" key="2">
    <source>
        <dbReference type="Proteomes" id="UP001162483"/>
    </source>
</evidence>
<accession>A0ABN9DAC7</accession>
<name>A0ABN9DAC7_9NEOB</name>
<sequence>MLNFYIFEIPAGSVRLCPVRPDAHRERNLEDVAGDTAGRILRDFRTR</sequence>
<protein>
    <submittedName>
        <fullName evidence="1">Uncharacterized protein</fullName>
    </submittedName>
</protein>
<comment type="caution">
    <text evidence="1">The sequence shown here is derived from an EMBL/GenBank/DDBJ whole genome shotgun (WGS) entry which is preliminary data.</text>
</comment>
<reference evidence="1" key="1">
    <citation type="submission" date="2023-05" db="EMBL/GenBank/DDBJ databases">
        <authorList>
            <person name="Stuckert A."/>
        </authorList>
    </citation>
    <scope>NUCLEOTIDE SEQUENCE</scope>
</reference>
<gene>
    <name evidence="1" type="ORF">SPARVUS_LOCUS6931543</name>
</gene>